<organism evidence="1 2">
    <name type="scientific">Savagea serpentis</name>
    <dbReference type="NCBI Taxonomy" id="2785297"/>
    <lineage>
        <taxon>Bacteria</taxon>
        <taxon>Bacillati</taxon>
        <taxon>Bacillota</taxon>
        <taxon>Bacilli</taxon>
        <taxon>Bacillales</taxon>
        <taxon>Caryophanaceae</taxon>
        <taxon>Savagea</taxon>
    </lineage>
</organism>
<dbReference type="RefSeq" id="WP_194561733.1">
    <property type="nucleotide sequence ID" value="NZ_JADKPV010000001.1"/>
</dbReference>
<protein>
    <submittedName>
        <fullName evidence="1">DsrE family protein</fullName>
    </submittedName>
</protein>
<keyword evidence="2" id="KW-1185">Reference proteome</keyword>
<sequence>MDKIDLLVTLTAHERDSNNVTIAFTMGWKAAQKGLKTELLLLSDAVHLASKGYAETIDIGSPFKAVGELLPLFLEAGAKIKVCSNCMEHNGVKAEDLIPEAEIVTADYVVDAIMAAEKSLQLN</sequence>
<reference evidence="1" key="1">
    <citation type="submission" date="2020-11" db="EMBL/GenBank/DDBJ databases">
        <title>Multidrug resistant novel bacterium Savagea serpentis sp. nov., isolated from the scats of a vine snake (Ahaetulla nasuta).</title>
        <authorList>
            <person name="Venkata Ramana V."/>
            <person name="Vikas Patil S."/>
            <person name="Yogita Lugani V."/>
        </authorList>
    </citation>
    <scope>NUCLEOTIDE SEQUENCE</scope>
    <source>
        <strain evidence="1">SN6</strain>
    </source>
</reference>
<evidence type="ECO:0000313" key="1">
    <source>
        <dbReference type="EMBL" id="MBF4500285.1"/>
    </source>
</evidence>
<dbReference type="Proteomes" id="UP000622653">
    <property type="component" value="Unassembled WGS sequence"/>
</dbReference>
<gene>
    <name evidence="1" type="ORF">IRY55_02820</name>
</gene>
<evidence type="ECO:0000313" key="2">
    <source>
        <dbReference type="Proteomes" id="UP000622653"/>
    </source>
</evidence>
<dbReference type="AlphaFoldDB" id="A0A8J7GI94"/>
<dbReference type="Pfam" id="PF02635">
    <property type="entry name" value="DsrE"/>
    <property type="match status" value="1"/>
</dbReference>
<dbReference type="EMBL" id="JADKPV010000001">
    <property type="protein sequence ID" value="MBF4500285.1"/>
    <property type="molecule type" value="Genomic_DNA"/>
</dbReference>
<dbReference type="InterPro" id="IPR027396">
    <property type="entry name" value="DsrEFH-like"/>
</dbReference>
<proteinExistence type="predicted"/>
<dbReference type="InterPro" id="IPR003787">
    <property type="entry name" value="Sulphur_relay_DsrE/F-like"/>
</dbReference>
<accession>A0A8J7GI94</accession>
<dbReference type="Gene3D" id="3.40.1260.10">
    <property type="entry name" value="DsrEFH-like"/>
    <property type="match status" value="1"/>
</dbReference>
<comment type="caution">
    <text evidence="1">The sequence shown here is derived from an EMBL/GenBank/DDBJ whole genome shotgun (WGS) entry which is preliminary data.</text>
</comment>
<name>A0A8J7GI94_9BACL</name>
<dbReference type="SUPFAM" id="SSF75169">
    <property type="entry name" value="DsrEFH-like"/>
    <property type="match status" value="1"/>
</dbReference>